<keyword evidence="6 12" id="KW-0378">Hydrolase</keyword>
<dbReference type="Pfam" id="PF00773">
    <property type="entry name" value="RNB"/>
    <property type="match status" value="1"/>
</dbReference>
<gene>
    <name evidence="12" type="ORF">FcAc13_08120</name>
</gene>
<dbReference type="PROSITE" id="PS01175">
    <property type="entry name" value="RIBONUCLEASE_II"/>
    <property type="match status" value="1"/>
</dbReference>
<evidence type="ECO:0000256" key="9">
    <source>
        <dbReference type="NCBIfam" id="TIGR02062"/>
    </source>
</evidence>
<dbReference type="SMART" id="SM00357">
    <property type="entry name" value="CSP"/>
    <property type="match status" value="1"/>
</dbReference>
<name>A0ABR7QYJ4_9GAMM</name>
<dbReference type="GO" id="GO:0008859">
    <property type="term" value="F:exoribonuclease II activity"/>
    <property type="evidence" value="ECO:0007669"/>
    <property type="project" value="UniProtKB-EC"/>
</dbReference>
<comment type="subcellular location">
    <subcellularLocation>
        <location evidence="2">Cytoplasm</location>
    </subcellularLocation>
</comment>
<dbReference type="Pfam" id="PF00575">
    <property type="entry name" value="S1"/>
    <property type="match status" value="1"/>
</dbReference>
<evidence type="ECO:0000256" key="8">
    <source>
        <dbReference type="ARBA" id="ARBA00022884"/>
    </source>
</evidence>
<dbReference type="Proteomes" id="UP000651208">
    <property type="component" value="Unassembled WGS sequence"/>
</dbReference>
<evidence type="ECO:0000313" key="12">
    <source>
        <dbReference type="EMBL" id="MBC9131274.1"/>
    </source>
</evidence>
<evidence type="ECO:0000256" key="5">
    <source>
        <dbReference type="ARBA" id="ARBA00022722"/>
    </source>
</evidence>
<dbReference type="InterPro" id="IPR050180">
    <property type="entry name" value="RNR_Ribonuclease"/>
</dbReference>
<organism evidence="12 13">
    <name type="scientific">Frischella japonica</name>
    <dbReference type="NCBI Taxonomy" id="2741544"/>
    <lineage>
        <taxon>Bacteria</taxon>
        <taxon>Pseudomonadati</taxon>
        <taxon>Pseudomonadota</taxon>
        <taxon>Gammaproteobacteria</taxon>
        <taxon>Orbales</taxon>
        <taxon>Orbaceae</taxon>
        <taxon>Frischella</taxon>
    </lineage>
</organism>
<dbReference type="PANTHER" id="PTHR23355">
    <property type="entry name" value="RIBONUCLEASE"/>
    <property type="match status" value="1"/>
</dbReference>
<dbReference type="Gene3D" id="2.40.50.140">
    <property type="entry name" value="Nucleic acid-binding proteins"/>
    <property type="match status" value="2"/>
</dbReference>
<dbReference type="InterPro" id="IPR022966">
    <property type="entry name" value="RNase_II/R_CS"/>
</dbReference>
<dbReference type="PANTHER" id="PTHR23355:SF37">
    <property type="entry name" value="EXORIBONUCLEASE 2"/>
    <property type="match status" value="1"/>
</dbReference>
<reference evidence="12 13" key="1">
    <citation type="submission" date="2020-06" db="EMBL/GenBank/DDBJ databases">
        <title>Frischella cerana isolated from Apis cerana gut homogenate.</title>
        <authorList>
            <person name="Wolter L.A."/>
            <person name="Suenami S."/>
            <person name="Miyazaki R."/>
        </authorList>
    </citation>
    <scope>NUCLEOTIDE SEQUENCE [LARGE SCALE GENOMIC DNA]</scope>
    <source>
        <strain evidence="12 13">Ac13</strain>
    </source>
</reference>
<keyword evidence="4" id="KW-0963">Cytoplasm</keyword>
<comment type="catalytic activity">
    <reaction evidence="1">
        <text>Exonucleolytic cleavage in the 3'- to 5'-direction to yield nucleoside 5'-phosphates.</text>
        <dbReference type="EC" id="3.1.13.1"/>
    </reaction>
</comment>
<dbReference type="SUPFAM" id="SSF50249">
    <property type="entry name" value="Nucleic acid-binding proteins"/>
    <property type="match status" value="4"/>
</dbReference>
<keyword evidence="7" id="KW-0269">Exonuclease</keyword>
<evidence type="ECO:0000259" key="10">
    <source>
        <dbReference type="SMART" id="SM00357"/>
    </source>
</evidence>
<dbReference type="InterPro" id="IPR011804">
    <property type="entry name" value="RNase_II"/>
</dbReference>
<evidence type="ECO:0000256" key="6">
    <source>
        <dbReference type="ARBA" id="ARBA00022801"/>
    </source>
</evidence>
<dbReference type="EMBL" id="JABURY010000016">
    <property type="protein sequence ID" value="MBC9131274.1"/>
    <property type="molecule type" value="Genomic_DNA"/>
</dbReference>
<dbReference type="NCBIfam" id="TIGR02062">
    <property type="entry name" value="RNase_B"/>
    <property type="match status" value="1"/>
</dbReference>
<dbReference type="InterPro" id="IPR001900">
    <property type="entry name" value="RNase_II/R"/>
</dbReference>
<evidence type="ECO:0000256" key="1">
    <source>
        <dbReference type="ARBA" id="ARBA00001849"/>
    </source>
</evidence>
<dbReference type="NCBIfam" id="NF003455">
    <property type="entry name" value="PRK05054.1"/>
    <property type="match status" value="1"/>
</dbReference>
<dbReference type="RefSeq" id="WP_187755705.1">
    <property type="nucleotide sequence ID" value="NZ_JABURY010000016.1"/>
</dbReference>
<evidence type="ECO:0000256" key="2">
    <source>
        <dbReference type="ARBA" id="ARBA00004496"/>
    </source>
</evidence>
<protein>
    <recommendedName>
        <fullName evidence="9">Exoribonuclease II</fullName>
        <ecNumber evidence="9">3.1.13.1</ecNumber>
    </recommendedName>
</protein>
<evidence type="ECO:0000256" key="7">
    <source>
        <dbReference type="ARBA" id="ARBA00022839"/>
    </source>
</evidence>
<dbReference type="InterPro" id="IPR013223">
    <property type="entry name" value="RNase_B_OB_dom"/>
</dbReference>
<evidence type="ECO:0000313" key="13">
    <source>
        <dbReference type="Proteomes" id="UP000651208"/>
    </source>
</evidence>
<evidence type="ECO:0000256" key="3">
    <source>
        <dbReference type="ARBA" id="ARBA00009925"/>
    </source>
</evidence>
<comment type="similarity">
    <text evidence="3">Belongs to the RNR ribonuclease family. RNase II subfamily.</text>
</comment>
<sequence length="648" mass="73709">MLQNNPLLAQLKQQLYQQTPRVEGIIHAHEKGFGFLETDNKKSYFIASQHMKNVVNGDRVSGQIITKNDKESFEPETIIESSLQSFLGRITYNNKMMTIVPENLPHKFIKCKVNGHLNHQLKNGDWVKAKLLTHALENDKHMFIAEAMQFVAEDSAPDLLWLKTLARHNLETAAPLDELFTLNEAESKVRQDFTDIDFFTIDSKETLDMDDAISITTDDNHHFLLSIAIADPSTYFIAESATNQQAVQRSFSTYLPNYTISMLPKVLANDLCSLKPHEKRPAVVAQITINSQGEIIYSATRFTLAWVTSKAKLSYSEVSDFIEDNIPLTTPIASLPQQLALFEQLAKLRIQWRSEHALVFKDKNEYRFIFDEHLQLTNILKESRRIAHKIVEEMMVIANQAFTHKMASELGFGIFNIHNGFEAKYLDLVMKLLAEQQIDQLTKEQLATLEGYKTLRRTIDDNPLLEYRLRRFLSIVDFATTPSAHFSMGLSAYATWTSPIRKYGDLANHRLLKALILNQSTTPPEQQVLTVINERRKALRLAERDINQKLYSQYLSDKLDQSFTAEIIDINRGGARVRLTEIGAIAFLPLSLLHPIRDEISIQPEAGKITINQTTTYQLLDKLDVVINEVKADGAGIIVKLAELPSIS</sequence>
<evidence type="ECO:0000259" key="11">
    <source>
        <dbReference type="SMART" id="SM00955"/>
    </source>
</evidence>
<dbReference type="Pfam" id="PF08206">
    <property type="entry name" value="OB_RNB"/>
    <property type="match status" value="1"/>
</dbReference>
<dbReference type="Gene3D" id="2.40.50.640">
    <property type="match status" value="1"/>
</dbReference>
<evidence type="ECO:0000256" key="4">
    <source>
        <dbReference type="ARBA" id="ARBA00022490"/>
    </source>
</evidence>
<proteinExistence type="inferred from homology"/>
<accession>A0ABR7QYJ4</accession>
<feature type="domain" description="RNB" evidence="11">
    <location>
        <begin position="190"/>
        <end position="518"/>
    </location>
</feature>
<keyword evidence="13" id="KW-1185">Reference proteome</keyword>
<feature type="domain" description="Cold-shock" evidence="10">
    <location>
        <begin position="23"/>
        <end position="79"/>
    </location>
</feature>
<dbReference type="SMART" id="SM00955">
    <property type="entry name" value="RNB"/>
    <property type="match status" value="1"/>
</dbReference>
<dbReference type="InterPro" id="IPR011129">
    <property type="entry name" value="CSD"/>
</dbReference>
<dbReference type="InterPro" id="IPR004476">
    <property type="entry name" value="RNase_II/RNase_R"/>
</dbReference>
<dbReference type="InterPro" id="IPR012340">
    <property type="entry name" value="NA-bd_OB-fold"/>
</dbReference>
<keyword evidence="8" id="KW-0694">RNA-binding</keyword>
<dbReference type="InterPro" id="IPR003029">
    <property type="entry name" value="S1_domain"/>
</dbReference>
<dbReference type="NCBIfam" id="TIGR00358">
    <property type="entry name" value="3_prime_RNase"/>
    <property type="match status" value="1"/>
</dbReference>
<dbReference type="EC" id="3.1.13.1" evidence="9"/>
<comment type="caution">
    <text evidence="12">The sequence shown here is derived from an EMBL/GenBank/DDBJ whole genome shotgun (WGS) entry which is preliminary data.</text>
</comment>
<keyword evidence="5" id="KW-0540">Nuclease</keyword>